<dbReference type="SUPFAM" id="SSF57586">
    <property type="entry name" value="TNF receptor-like"/>
    <property type="match status" value="1"/>
</dbReference>
<dbReference type="PROSITE" id="PS00652">
    <property type="entry name" value="TNFR_NGFR_1"/>
    <property type="match status" value="1"/>
</dbReference>
<evidence type="ECO:0000256" key="1">
    <source>
        <dbReference type="PROSITE-ProRule" id="PRU00206"/>
    </source>
</evidence>
<feature type="signal peptide" evidence="3">
    <location>
        <begin position="1"/>
        <end position="19"/>
    </location>
</feature>
<dbReference type="InterPro" id="IPR001368">
    <property type="entry name" value="TNFR/NGFR_Cys_rich_reg"/>
</dbReference>
<keyword evidence="2" id="KW-0472">Membrane</keyword>
<gene>
    <name evidence="5" type="ORF">H920_06785</name>
</gene>
<dbReference type="PROSITE" id="PS50050">
    <property type="entry name" value="TNFR_NGFR_2"/>
    <property type="match status" value="1"/>
</dbReference>
<evidence type="ECO:0000256" key="3">
    <source>
        <dbReference type="SAM" id="SignalP"/>
    </source>
</evidence>
<evidence type="ECO:0000313" key="5">
    <source>
        <dbReference type="EMBL" id="KFO31744.1"/>
    </source>
</evidence>
<keyword evidence="5" id="KW-0675">Receptor</keyword>
<evidence type="ECO:0000313" key="6">
    <source>
        <dbReference type="Proteomes" id="UP000028990"/>
    </source>
</evidence>
<dbReference type="GO" id="GO:0006954">
    <property type="term" value="P:inflammatory response"/>
    <property type="evidence" value="ECO:0007669"/>
    <property type="project" value="InterPro"/>
</dbReference>
<dbReference type="InterPro" id="IPR020445">
    <property type="entry name" value="TNFR_4"/>
</dbReference>
<dbReference type="PRINTS" id="PR01921">
    <property type="entry name" value="TNFACTORR4"/>
</dbReference>
<protein>
    <submittedName>
        <fullName evidence="5">Tumor necrosis factor receptor superfamily member 4</fullName>
    </submittedName>
</protein>
<accession>A0A091DI14</accession>
<dbReference type="AlphaFoldDB" id="A0A091DI14"/>
<comment type="caution">
    <text evidence="1">Lacks conserved residue(s) required for the propagation of feature annotation.</text>
</comment>
<dbReference type="PANTHER" id="PTHR47881">
    <property type="entry name" value="TUMOR NECROSIS FACTOR RECEPTOR SUBFAMILY MEMBER 4"/>
    <property type="match status" value="1"/>
</dbReference>
<organism evidence="5 6">
    <name type="scientific">Fukomys damarensis</name>
    <name type="common">Damaraland mole rat</name>
    <name type="synonym">Cryptomys damarensis</name>
    <dbReference type="NCBI Taxonomy" id="885580"/>
    <lineage>
        <taxon>Eukaryota</taxon>
        <taxon>Metazoa</taxon>
        <taxon>Chordata</taxon>
        <taxon>Craniata</taxon>
        <taxon>Vertebrata</taxon>
        <taxon>Euteleostomi</taxon>
        <taxon>Mammalia</taxon>
        <taxon>Eutheria</taxon>
        <taxon>Euarchontoglires</taxon>
        <taxon>Glires</taxon>
        <taxon>Rodentia</taxon>
        <taxon>Hystricomorpha</taxon>
        <taxon>Bathyergidae</taxon>
        <taxon>Fukomys</taxon>
    </lineage>
</organism>
<dbReference type="GO" id="GO:0005031">
    <property type="term" value="F:tumor necrosis factor receptor activity"/>
    <property type="evidence" value="ECO:0007669"/>
    <property type="project" value="InterPro"/>
</dbReference>
<sequence>MCVGACALLLLGLVHGATAGLNCVGDTYFNGHLCCHDCQPGSGSEIKQNCTATQDTVCHCRPGTQPLDGFKHGVGPVLAAVLGLGLGLGLLVPMAVLLVLYLYRRAWMPPGAPKPSGGKSFRKPIQEEQANAHSALAKI</sequence>
<evidence type="ECO:0000259" key="4">
    <source>
        <dbReference type="PROSITE" id="PS50050"/>
    </source>
</evidence>
<feature type="repeat" description="TNFR-Cys" evidence="1">
    <location>
        <begin position="22"/>
        <end position="58"/>
    </location>
</feature>
<keyword evidence="2" id="KW-0812">Transmembrane</keyword>
<feature type="domain" description="TNFR-Cys" evidence="4">
    <location>
        <begin position="22"/>
        <end position="58"/>
    </location>
</feature>
<feature type="transmembrane region" description="Helical" evidence="2">
    <location>
        <begin position="77"/>
        <end position="103"/>
    </location>
</feature>
<dbReference type="eggNOG" id="ENOG502SB1F">
    <property type="taxonomic scope" value="Eukaryota"/>
</dbReference>
<keyword evidence="6" id="KW-1185">Reference proteome</keyword>
<dbReference type="Gene3D" id="2.10.50.10">
    <property type="entry name" value="Tumor Necrosis Factor Receptor, subunit A, domain 2"/>
    <property type="match status" value="1"/>
</dbReference>
<dbReference type="SMART" id="SM00208">
    <property type="entry name" value="TNFR"/>
    <property type="match status" value="1"/>
</dbReference>
<keyword evidence="2" id="KW-1133">Transmembrane helix</keyword>
<reference evidence="5 6" key="1">
    <citation type="submission" date="2013-11" db="EMBL/GenBank/DDBJ databases">
        <title>The Damaraland mole rat (Fukomys damarensis) genome and evolution of African mole rats.</title>
        <authorList>
            <person name="Gladyshev V.N."/>
            <person name="Fang X."/>
        </authorList>
    </citation>
    <scope>NUCLEOTIDE SEQUENCE [LARGE SCALE GENOMIC DNA]</scope>
    <source>
        <tissue evidence="5">Liver</tissue>
    </source>
</reference>
<dbReference type="GO" id="GO:0009897">
    <property type="term" value="C:external side of plasma membrane"/>
    <property type="evidence" value="ECO:0007669"/>
    <property type="project" value="TreeGrafter"/>
</dbReference>
<keyword evidence="3" id="KW-0732">Signal</keyword>
<dbReference type="Proteomes" id="UP000028990">
    <property type="component" value="Unassembled WGS sequence"/>
</dbReference>
<name>A0A091DI14_FUKDA</name>
<dbReference type="EMBL" id="KN122247">
    <property type="protein sequence ID" value="KFO31744.1"/>
    <property type="molecule type" value="Genomic_DNA"/>
</dbReference>
<evidence type="ECO:0000256" key="2">
    <source>
        <dbReference type="SAM" id="Phobius"/>
    </source>
</evidence>
<dbReference type="PANTHER" id="PTHR47881:SF1">
    <property type="entry name" value="TUMOR NECROSIS FACTOR RECEPTOR SUPERFAMILY MEMBER 4"/>
    <property type="match status" value="1"/>
</dbReference>
<proteinExistence type="predicted"/>
<feature type="chain" id="PRO_5001871694" evidence="3">
    <location>
        <begin position="20"/>
        <end position="139"/>
    </location>
</feature>